<evidence type="ECO:0000256" key="1">
    <source>
        <dbReference type="SAM" id="SignalP"/>
    </source>
</evidence>
<comment type="caution">
    <text evidence="2">The sequence shown here is derived from an EMBL/GenBank/DDBJ whole genome shotgun (WGS) entry which is preliminary data.</text>
</comment>
<proteinExistence type="predicted"/>
<evidence type="ECO:0000313" key="2">
    <source>
        <dbReference type="EMBL" id="KAF6218176.1"/>
    </source>
</evidence>
<dbReference type="GeneID" id="59334539"/>
<dbReference type="AlphaFoldDB" id="A0A8H6C7N1"/>
<name>A0A8H6C7N1_9LECA</name>
<dbReference type="EMBL" id="JACCJB010000023">
    <property type="protein sequence ID" value="KAF6218176.1"/>
    <property type="molecule type" value="Genomic_DNA"/>
</dbReference>
<dbReference type="Proteomes" id="UP000593566">
    <property type="component" value="Unassembled WGS sequence"/>
</dbReference>
<keyword evidence="1" id="KW-0732">Signal</keyword>
<gene>
    <name evidence="2" type="ORF">HO133_006135</name>
</gene>
<protein>
    <submittedName>
        <fullName evidence="2">Uncharacterized protein</fullName>
    </submittedName>
</protein>
<organism evidence="2 3">
    <name type="scientific">Letharia lupina</name>
    <dbReference type="NCBI Taxonomy" id="560253"/>
    <lineage>
        <taxon>Eukaryota</taxon>
        <taxon>Fungi</taxon>
        <taxon>Dikarya</taxon>
        <taxon>Ascomycota</taxon>
        <taxon>Pezizomycotina</taxon>
        <taxon>Lecanoromycetes</taxon>
        <taxon>OSLEUM clade</taxon>
        <taxon>Lecanoromycetidae</taxon>
        <taxon>Lecanorales</taxon>
        <taxon>Lecanorineae</taxon>
        <taxon>Parmeliaceae</taxon>
        <taxon>Letharia</taxon>
    </lineage>
</organism>
<evidence type="ECO:0000313" key="3">
    <source>
        <dbReference type="Proteomes" id="UP000593566"/>
    </source>
</evidence>
<sequence length="350" mass="38560">MFGIWLLLLFLQFYVFPLAQAASLPLPSQSDPITLTETTKLTRANHASISLTKPSNNISVFFGNPGDPIPAAELRHTLSVARASVQAYLPRYANEPISDSFFKTNISFPETGNSVCISVYAYGFGLSWLQLSQVLVILEGYMRGRGPGHPHTHYQQLEFYVQLRAGIEVAHGVVEFAPGARAVAKRTLVTTTLLQLPHANISSLGTVALPITFHIPRTNLDLNITALGLPIPQDTMLTTIESAYTEVILDHTDIDSPMPANPPFSFTATSGKRPHQFKTEILIIPYIGKQFSWALLCIVMYGLRDFLHQTSHFNSVSFQIIDASLGKMGSGDVLYWPVNEMASTKGLKLE</sequence>
<keyword evidence="3" id="KW-1185">Reference proteome</keyword>
<reference evidence="2 3" key="1">
    <citation type="journal article" date="2020" name="Genomics">
        <title>Complete, high-quality genomes from long-read metagenomic sequencing of two wolf lichen thalli reveals enigmatic genome architecture.</title>
        <authorList>
            <person name="McKenzie S.K."/>
            <person name="Walston R.F."/>
            <person name="Allen J.L."/>
        </authorList>
    </citation>
    <scope>NUCLEOTIDE SEQUENCE [LARGE SCALE GENOMIC DNA]</scope>
    <source>
        <strain evidence="2">WasteWater1</strain>
    </source>
</reference>
<accession>A0A8H6C7N1</accession>
<feature type="signal peptide" evidence="1">
    <location>
        <begin position="1"/>
        <end position="21"/>
    </location>
</feature>
<feature type="chain" id="PRO_5034487297" evidence="1">
    <location>
        <begin position="22"/>
        <end position="350"/>
    </location>
</feature>
<dbReference type="RefSeq" id="XP_037147611.1">
    <property type="nucleotide sequence ID" value="XM_037297037.1"/>
</dbReference>